<dbReference type="AlphaFoldDB" id="A0A385SHV6"/>
<dbReference type="InterPro" id="IPR053830">
    <property type="entry name" value="DUF6922"/>
</dbReference>
<dbReference type="EMBL" id="CP032382">
    <property type="protein sequence ID" value="AYB31313.1"/>
    <property type="molecule type" value="Genomic_DNA"/>
</dbReference>
<dbReference type="RefSeq" id="WP_119754584.1">
    <property type="nucleotide sequence ID" value="NZ_CP032382.1"/>
</dbReference>
<protein>
    <recommendedName>
        <fullName evidence="1">DUF6922 domain-containing protein</fullName>
    </recommendedName>
</protein>
<reference evidence="3" key="1">
    <citation type="submission" date="2018-09" db="EMBL/GenBank/DDBJ databases">
        <title>Chryseolinea sp. KIS68-18 isolated from soil.</title>
        <authorList>
            <person name="Weon H.-Y."/>
            <person name="Kwon S.-W."/>
            <person name="Lee S.A."/>
        </authorList>
    </citation>
    <scope>NUCLEOTIDE SEQUENCE [LARGE SCALE GENOMIC DNA]</scope>
    <source>
        <strain evidence="3">KIS68-18</strain>
    </source>
</reference>
<name>A0A385SHV6_9BACT</name>
<evidence type="ECO:0000259" key="1">
    <source>
        <dbReference type="Pfam" id="PF21956"/>
    </source>
</evidence>
<keyword evidence="3" id="KW-1185">Reference proteome</keyword>
<dbReference type="Proteomes" id="UP000266183">
    <property type="component" value="Chromosome"/>
</dbReference>
<gene>
    <name evidence="2" type="ORF">D4L85_12310</name>
</gene>
<dbReference type="KEGG" id="chk:D4L85_12310"/>
<dbReference type="Pfam" id="PF21956">
    <property type="entry name" value="DUF6922"/>
    <property type="match status" value="1"/>
</dbReference>
<organism evidence="2 3">
    <name type="scientific">Chryseolinea soli</name>
    <dbReference type="NCBI Taxonomy" id="2321403"/>
    <lineage>
        <taxon>Bacteria</taxon>
        <taxon>Pseudomonadati</taxon>
        <taxon>Bacteroidota</taxon>
        <taxon>Cytophagia</taxon>
        <taxon>Cytophagales</taxon>
        <taxon>Fulvivirgaceae</taxon>
        <taxon>Chryseolinea</taxon>
    </lineage>
</organism>
<feature type="domain" description="DUF6922" evidence="1">
    <location>
        <begin position="14"/>
        <end position="63"/>
    </location>
</feature>
<accession>A0A385SHV6</accession>
<evidence type="ECO:0000313" key="2">
    <source>
        <dbReference type="EMBL" id="AYB31313.1"/>
    </source>
</evidence>
<sequence length="103" mass="12815">MEESTSSDKPKLYKHFFWEFKYEAIDWQRHYATVIERVIERGMEPEWGEIIRFYGKEKVIQTLIEEVNYLPNEIIKKVCRYFDLKPRQLKCYLRKQSLPRHWI</sequence>
<proteinExistence type="predicted"/>
<evidence type="ECO:0000313" key="3">
    <source>
        <dbReference type="Proteomes" id="UP000266183"/>
    </source>
</evidence>
<dbReference type="OrthoDB" id="1364214at2"/>